<reference evidence="2 3" key="1">
    <citation type="submission" date="2023-02" db="EMBL/GenBank/DDBJ databases">
        <title>Pseudomonas chrutzelriedensis sp. nov., a potently antifungal strain isolated from moss.</title>
        <authorList>
            <person name="Schnyder A."/>
            <person name="Kalawong R."/>
            <person name="Eberl L."/>
            <person name="Agnoli K."/>
        </authorList>
    </citation>
    <scope>NUCLEOTIDE SEQUENCE [LARGE SCALE GENOMIC DNA]</scope>
    <source>
        <strain evidence="2 3">681</strain>
    </source>
</reference>
<dbReference type="EC" id="2.3.1.-" evidence="2"/>
<keyword evidence="2" id="KW-0808">Transferase</keyword>
<proteinExistence type="predicted"/>
<evidence type="ECO:0000313" key="2">
    <source>
        <dbReference type="EMBL" id="MDI2593109.1"/>
    </source>
</evidence>
<protein>
    <submittedName>
        <fullName evidence="2">GNAT family N-acetyltransferase</fullName>
        <ecNumber evidence="2">2.3.1.-</ecNumber>
    </submittedName>
</protein>
<gene>
    <name evidence="2" type="ORF">POF45_16980</name>
</gene>
<dbReference type="RefSeq" id="WP_282316191.1">
    <property type="nucleotide sequence ID" value="NZ_JARBWL010000002.1"/>
</dbReference>
<dbReference type="EMBL" id="JARBWL010000002">
    <property type="protein sequence ID" value="MDI2593109.1"/>
    <property type="molecule type" value="Genomic_DNA"/>
</dbReference>
<dbReference type="InterPro" id="IPR016181">
    <property type="entry name" value="Acyl_CoA_acyltransferase"/>
</dbReference>
<dbReference type="Proteomes" id="UP001159100">
    <property type="component" value="Unassembled WGS sequence"/>
</dbReference>
<dbReference type="SUPFAM" id="SSF55729">
    <property type="entry name" value="Acyl-CoA N-acyltransferases (Nat)"/>
    <property type="match status" value="1"/>
</dbReference>
<comment type="caution">
    <text evidence="2">The sequence shown here is derived from an EMBL/GenBank/DDBJ whole genome shotgun (WGS) entry which is preliminary data.</text>
</comment>
<dbReference type="Gene3D" id="3.40.630.30">
    <property type="match status" value="1"/>
</dbReference>
<feature type="domain" description="N-acetyltransferase" evidence="1">
    <location>
        <begin position="15"/>
        <end position="157"/>
    </location>
</feature>
<name>A0ABT6QQD3_9PSED</name>
<dbReference type="InterPro" id="IPR000182">
    <property type="entry name" value="GNAT_dom"/>
</dbReference>
<sequence>MSDEFDPLVDFYGRRRLLRLRALTARLPAVQLETLYTNQTHRDYLYPNPKFLAAVQTVDGQQIGILSYGINPLNDRLYVFQIEIQREYRRQGYGLAVLWTLSQQHGLLIMPNHITGTALDFWRQAREILRSVGGTIGEDLRFNQMEEEKARWAHLVPEPEHLRLIREYEASH</sequence>
<dbReference type="PROSITE" id="PS51186">
    <property type="entry name" value="GNAT"/>
    <property type="match status" value="1"/>
</dbReference>
<keyword evidence="2" id="KW-0012">Acyltransferase</keyword>
<evidence type="ECO:0000313" key="3">
    <source>
        <dbReference type="Proteomes" id="UP001159100"/>
    </source>
</evidence>
<evidence type="ECO:0000259" key="1">
    <source>
        <dbReference type="PROSITE" id="PS51186"/>
    </source>
</evidence>
<dbReference type="GO" id="GO:0016746">
    <property type="term" value="F:acyltransferase activity"/>
    <property type="evidence" value="ECO:0007669"/>
    <property type="project" value="UniProtKB-KW"/>
</dbReference>
<organism evidence="2 3">
    <name type="scientific">Pseudomonas fungipugnans</name>
    <dbReference type="NCBI Taxonomy" id="3024217"/>
    <lineage>
        <taxon>Bacteria</taxon>
        <taxon>Pseudomonadati</taxon>
        <taxon>Pseudomonadota</taxon>
        <taxon>Gammaproteobacteria</taxon>
        <taxon>Pseudomonadales</taxon>
        <taxon>Pseudomonadaceae</taxon>
        <taxon>Pseudomonas</taxon>
    </lineage>
</organism>
<keyword evidence="3" id="KW-1185">Reference proteome</keyword>
<dbReference type="Pfam" id="PF00583">
    <property type="entry name" value="Acetyltransf_1"/>
    <property type="match status" value="1"/>
</dbReference>
<accession>A0ABT6QQD3</accession>